<dbReference type="Proteomes" id="UP000006753">
    <property type="component" value="Unassembled WGS sequence"/>
</dbReference>
<evidence type="ECO:0000256" key="1">
    <source>
        <dbReference type="SAM" id="MobiDB-lite"/>
    </source>
</evidence>
<feature type="compositionally biased region" description="Polar residues" evidence="1">
    <location>
        <begin position="213"/>
        <end position="222"/>
    </location>
</feature>
<dbReference type="HOGENOM" id="CLU_1015907_0_0_1"/>
<keyword evidence="3" id="KW-1185">Reference proteome</keyword>
<reference evidence="2 3" key="1">
    <citation type="journal article" date="2012" name="BMC Genomics">
        <title>Sequencing the genome of Marssonina brunnea reveals fungus-poplar co-evolution.</title>
        <authorList>
            <person name="Zhu S."/>
            <person name="Cao Y.-Z."/>
            <person name="Jiang C."/>
            <person name="Tan B.-Y."/>
            <person name="Wang Z."/>
            <person name="Feng S."/>
            <person name="Zhang L."/>
            <person name="Su X.-H."/>
            <person name="Brejova B."/>
            <person name="Vinar T."/>
            <person name="Xu M."/>
            <person name="Wang M.-X."/>
            <person name="Zhang S.-G."/>
            <person name="Huang M.-R."/>
            <person name="Wu R."/>
            <person name="Zhou Y."/>
        </authorList>
    </citation>
    <scope>NUCLEOTIDE SEQUENCE [LARGE SCALE GENOMIC DNA]</scope>
    <source>
        <strain evidence="2 3">MB_m1</strain>
    </source>
</reference>
<dbReference type="AlphaFoldDB" id="K1XL90"/>
<evidence type="ECO:0000313" key="3">
    <source>
        <dbReference type="Proteomes" id="UP000006753"/>
    </source>
</evidence>
<dbReference type="InParanoid" id="K1XL90"/>
<accession>K1XL90</accession>
<protein>
    <submittedName>
        <fullName evidence="2">Uncharacterized protein</fullName>
    </submittedName>
</protein>
<feature type="compositionally biased region" description="Basic and acidic residues" evidence="1">
    <location>
        <begin position="181"/>
        <end position="200"/>
    </location>
</feature>
<proteinExistence type="predicted"/>
<organism evidence="2 3">
    <name type="scientific">Marssonina brunnea f. sp. multigermtubi (strain MB_m1)</name>
    <name type="common">Marssonina leaf spot fungus</name>
    <dbReference type="NCBI Taxonomy" id="1072389"/>
    <lineage>
        <taxon>Eukaryota</taxon>
        <taxon>Fungi</taxon>
        <taxon>Dikarya</taxon>
        <taxon>Ascomycota</taxon>
        <taxon>Pezizomycotina</taxon>
        <taxon>Leotiomycetes</taxon>
        <taxon>Helotiales</taxon>
        <taxon>Drepanopezizaceae</taxon>
        <taxon>Drepanopeziza</taxon>
    </lineage>
</organism>
<evidence type="ECO:0000313" key="2">
    <source>
        <dbReference type="EMBL" id="EKD21348.1"/>
    </source>
</evidence>
<feature type="region of interest" description="Disordered" evidence="1">
    <location>
        <begin position="180"/>
        <end position="222"/>
    </location>
</feature>
<sequence length="274" mass="30248">MQQTIPCVSISRSGSREVDAYGSTRSRSLKAAGDIQLGLDASRTTRFPTQDGDGTVAECSHDIPTTSGLCTHQIATRRAHSRYKVAVHAKTNQAVSGVPGGPIKVQPPLRNTRYSRAKRFRGAAINIKKNERYQVVYDHDRQISSAQYNLSIPARFLNSRYLTPSLHVSLDQGHHLAVKAAPREQHQHSSERNYPHERQSHRSALSHPPTTTPPNSLVTKSPSRIQDAAIRADCPPGPFLACRLYYPGNLILLYLRAPSVGIVDASGADMYMYK</sequence>
<name>K1XL90_MARBU</name>
<dbReference type="KEGG" id="mbe:MBM_00461"/>
<gene>
    <name evidence="2" type="ORF">MBM_00461</name>
</gene>
<dbReference type="EMBL" id="JH921428">
    <property type="protein sequence ID" value="EKD21348.1"/>
    <property type="molecule type" value="Genomic_DNA"/>
</dbReference>